<evidence type="ECO:0000256" key="1">
    <source>
        <dbReference type="ARBA" id="ARBA00022679"/>
    </source>
</evidence>
<sequence length="449" mass="49560">MEIDRAVRGSSDRRLRTKYDNAVYVVQRAFALYPFEEVAFSFNGGKDSTVLLHLLRAGYYLHKSSSDGEVEMNTIQNCPVRTIYFESPCAFPEINSFTYETVSTYGLPLETIRSDFKSGLEGLLKERPTKAIFIEQFSPSSPGWPPFMRVNPILDWSYRYTSIGSIYDTVPNALLCDSTTGKSFRPAYMLSDGRLERAGRTKKNISSVSSNGTNSTEVEQTISRSASIIVVGDEILFGTVEDKLGAGLCKKLHAIGWRVSHVAVVSNEIDSVAEEVERCKSTDDMVFLVGGLGPLHSDISLAGVAKAFGVRLAPDEEFEEYLSQLIGDNYTGDRNEIKCKNVVILAATNVDELETEWGCLLDTQESGLVMAKSFVSKHLCTSLLDVKIAPVVAKLCIDFSDVYIGCYRISRSGPLVVSFIGKDNQRVEAAAEKLTNSFEGQFSQVDSCK</sequence>
<organism evidence="6 7">
    <name type="scientific">Oryza rufipogon</name>
    <name type="common">Brownbeard rice</name>
    <name type="synonym">Asian wild rice</name>
    <dbReference type="NCBI Taxonomy" id="4529"/>
    <lineage>
        <taxon>Eukaryota</taxon>
        <taxon>Viridiplantae</taxon>
        <taxon>Streptophyta</taxon>
        <taxon>Embryophyta</taxon>
        <taxon>Tracheophyta</taxon>
        <taxon>Spermatophyta</taxon>
        <taxon>Magnoliopsida</taxon>
        <taxon>Liliopsida</taxon>
        <taxon>Poales</taxon>
        <taxon>Poaceae</taxon>
        <taxon>BOP clade</taxon>
        <taxon>Oryzoideae</taxon>
        <taxon>Oryzeae</taxon>
        <taxon>Oryzinae</taxon>
        <taxon>Oryza</taxon>
    </lineage>
</organism>
<dbReference type="PANTHER" id="PTHR23293:SF9">
    <property type="entry name" value="FAD SYNTHASE"/>
    <property type="match status" value="1"/>
</dbReference>
<dbReference type="PANTHER" id="PTHR23293">
    <property type="entry name" value="FAD SYNTHETASE-RELATED FMN ADENYLYLTRANSFERASE"/>
    <property type="match status" value="1"/>
</dbReference>
<keyword evidence="2" id="KW-0548">Nucleotidyltransferase</keyword>
<feature type="domain" description="MoaB/Mog" evidence="5">
    <location>
        <begin position="227"/>
        <end position="386"/>
    </location>
</feature>
<dbReference type="InterPro" id="IPR001453">
    <property type="entry name" value="MoaB/Mog_dom"/>
</dbReference>
<reference evidence="6" key="2">
    <citation type="submission" date="2015-06" db="UniProtKB">
        <authorList>
            <consortium name="EnsemblPlants"/>
        </authorList>
    </citation>
    <scope>IDENTIFICATION</scope>
</reference>
<dbReference type="GO" id="GO:0005524">
    <property type="term" value="F:ATP binding"/>
    <property type="evidence" value="ECO:0007669"/>
    <property type="project" value="UniProtKB-KW"/>
</dbReference>
<dbReference type="InterPro" id="IPR014729">
    <property type="entry name" value="Rossmann-like_a/b/a_fold"/>
</dbReference>
<evidence type="ECO:0000256" key="3">
    <source>
        <dbReference type="ARBA" id="ARBA00022741"/>
    </source>
</evidence>
<evidence type="ECO:0000259" key="5">
    <source>
        <dbReference type="SMART" id="SM00852"/>
    </source>
</evidence>
<keyword evidence="4" id="KW-0067">ATP-binding</keyword>
<dbReference type="EnsemblPlants" id="ORUFI01G10930.2">
    <property type="protein sequence ID" value="ORUFI01G10930.2"/>
    <property type="gene ID" value="ORUFI01G10930"/>
</dbReference>
<evidence type="ECO:0000256" key="2">
    <source>
        <dbReference type="ARBA" id="ARBA00022695"/>
    </source>
</evidence>
<name>A0A0E0MU68_ORYRU</name>
<evidence type="ECO:0000256" key="4">
    <source>
        <dbReference type="ARBA" id="ARBA00022840"/>
    </source>
</evidence>
<evidence type="ECO:0000313" key="6">
    <source>
        <dbReference type="EnsemblPlants" id="ORUFI01G10930.2"/>
    </source>
</evidence>
<dbReference type="SUPFAM" id="SSF53218">
    <property type="entry name" value="Molybdenum cofactor biosynthesis proteins"/>
    <property type="match status" value="1"/>
</dbReference>
<accession>A0A0E0MU68</accession>
<dbReference type="Gene3D" id="3.40.50.620">
    <property type="entry name" value="HUPs"/>
    <property type="match status" value="1"/>
</dbReference>
<dbReference type="Pfam" id="PF00994">
    <property type="entry name" value="MoCF_biosynth"/>
    <property type="match status" value="1"/>
</dbReference>
<proteinExistence type="predicted"/>
<dbReference type="AlphaFoldDB" id="A0A0E0MU68"/>
<dbReference type="GO" id="GO:0003919">
    <property type="term" value="F:FMN adenylyltransferase activity"/>
    <property type="evidence" value="ECO:0007669"/>
    <property type="project" value="TreeGrafter"/>
</dbReference>
<evidence type="ECO:0000313" key="7">
    <source>
        <dbReference type="Proteomes" id="UP000008022"/>
    </source>
</evidence>
<dbReference type="GO" id="GO:0006747">
    <property type="term" value="P:FAD biosynthetic process"/>
    <property type="evidence" value="ECO:0007669"/>
    <property type="project" value="TreeGrafter"/>
</dbReference>
<protein>
    <recommendedName>
        <fullName evidence="5">MoaB/Mog domain-containing protein</fullName>
    </recommendedName>
</protein>
<keyword evidence="7" id="KW-1185">Reference proteome</keyword>
<dbReference type="Proteomes" id="UP000008022">
    <property type="component" value="Unassembled WGS sequence"/>
</dbReference>
<keyword evidence="3" id="KW-0547">Nucleotide-binding</keyword>
<dbReference type="SUPFAM" id="SSF52402">
    <property type="entry name" value="Adenine nucleotide alpha hydrolases-like"/>
    <property type="match status" value="1"/>
</dbReference>
<dbReference type="Gene3D" id="3.40.980.10">
    <property type="entry name" value="MoaB/Mog-like domain"/>
    <property type="match status" value="1"/>
</dbReference>
<dbReference type="Gramene" id="ORUFI01G10930.2">
    <property type="protein sequence ID" value="ORUFI01G10930.2"/>
    <property type="gene ID" value="ORUFI01G10930"/>
</dbReference>
<keyword evidence="1" id="KW-0808">Transferase</keyword>
<reference evidence="7" key="1">
    <citation type="submission" date="2013-06" db="EMBL/GenBank/DDBJ databases">
        <authorList>
            <person name="Zhao Q."/>
        </authorList>
    </citation>
    <scope>NUCLEOTIDE SEQUENCE</scope>
    <source>
        <strain evidence="7">cv. W1943</strain>
    </source>
</reference>
<dbReference type="SMART" id="SM00852">
    <property type="entry name" value="MoCF_biosynth"/>
    <property type="match status" value="1"/>
</dbReference>
<dbReference type="InterPro" id="IPR036425">
    <property type="entry name" value="MoaB/Mog-like_dom_sf"/>
</dbReference>